<keyword evidence="5" id="KW-1185">Reference proteome</keyword>
<evidence type="ECO:0000313" key="5">
    <source>
        <dbReference type="Proteomes" id="UP001465668"/>
    </source>
</evidence>
<gene>
    <name evidence="4" type="ORF">SCAR479_00215</name>
</gene>
<evidence type="ECO:0000259" key="3">
    <source>
        <dbReference type="Pfam" id="PF06985"/>
    </source>
</evidence>
<evidence type="ECO:0000256" key="2">
    <source>
        <dbReference type="SAM" id="Phobius"/>
    </source>
</evidence>
<sequence length="787" mass="89126">MESGSNSPSTASQRPRSSDNAQQVTCATRNSATGLRNLYESLPLGKSTKSIRVFDLEPPKANSPDDAIRGELRVVRLDDGPKYVALSYVWGTSSNPSRTIFAGQHAINVTDNCWDALWYLRNDALGKGKNDPGRDEDGTITLWIDSICINQGDDDEKLEQIPLMGDAYTYAASVCIWLGKGTKAVDRAAEYLKVAGFQDMFTELNEFFYEIPVGRMRWKAAFQLTWLRSIRMFLEIFQSKNPISQYRKLRTKILKKGFIDIHEPPPPKGIAQIFGAAWVDRIWTLQEATLAHKPWVLCGTNRIDWRSMMYGAAFVDWTISNMDQPIFSGNGRHWRRLISVWLSFRKDRSGNPIADYIAFLDQTMKAVAWIGGAPIFALGFVLNAVSIPFVPVFIADQTTALWVALTIFGTIALLGFLAWFHLPTYFSRSKVYRGRDVYTEGVLSGITIVAQELRRRRATESKDKSFGVHAVLKKLGTQLADPDDSASCGDLYKELFLRLLENTQDLNLLLYASGSVSGQPSWVPDWDTDVGKDWLDPSGFLRPSTALPARLEDVWGYCTRFSKPDYEISEDGGFIIGGIELGRISWRGEPFIKMPDLVPNDKPPINIKQLPVPEQETHVHNLNIIWTLMRRWDPPLNIYSEARYVFHQQKTRSAPDMWWHMLTRPLTTESEFLERFVADRNAWDFHISSVCNSLAQHRRTLFFCEGDIFPSIRACLGNCPVDAETGDIVALIAGVSLPVLLRPHSNMHSYRLVGYVTFDAGPIMWGGWWLEELEANGARNWTRYSLC</sequence>
<protein>
    <submittedName>
        <fullName evidence="4">Heterokaryon incompatibility domain-containing protein</fullName>
    </submittedName>
</protein>
<dbReference type="EMBL" id="JARVKM010000001">
    <property type="protein sequence ID" value="KAK9783656.1"/>
    <property type="molecule type" value="Genomic_DNA"/>
</dbReference>
<evidence type="ECO:0000256" key="1">
    <source>
        <dbReference type="SAM" id="MobiDB-lite"/>
    </source>
</evidence>
<dbReference type="Proteomes" id="UP001465668">
    <property type="component" value="Unassembled WGS sequence"/>
</dbReference>
<keyword evidence="2" id="KW-0472">Membrane</keyword>
<name>A0ABR2Y8U9_9PEZI</name>
<keyword evidence="2" id="KW-0812">Transmembrane</keyword>
<organism evidence="4 5">
    <name type="scientific">Seiridium cardinale</name>
    <dbReference type="NCBI Taxonomy" id="138064"/>
    <lineage>
        <taxon>Eukaryota</taxon>
        <taxon>Fungi</taxon>
        <taxon>Dikarya</taxon>
        <taxon>Ascomycota</taxon>
        <taxon>Pezizomycotina</taxon>
        <taxon>Sordariomycetes</taxon>
        <taxon>Xylariomycetidae</taxon>
        <taxon>Amphisphaeriales</taxon>
        <taxon>Sporocadaceae</taxon>
        <taxon>Seiridium</taxon>
    </lineage>
</organism>
<feature type="transmembrane region" description="Helical" evidence="2">
    <location>
        <begin position="400"/>
        <end position="420"/>
    </location>
</feature>
<keyword evidence="2" id="KW-1133">Transmembrane helix</keyword>
<dbReference type="InterPro" id="IPR010730">
    <property type="entry name" value="HET"/>
</dbReference>
<comment type="caution">
    <text evidence="4">The sequence shown here is derived from an EMBL/GenBank/DDBJ whole genome shotgun (WGS) entry which is preliminary data.</text>
</comment>
<evidence type="ECO:0000313" key="4">
    <source>
        <dbReference type="EMBL" id="KAK9783656.1"/>
    </source>
</evidence>
<dbReference type="PANTHER" id="PTHR24148:SF64">
    <property type="entry name" value="HETEROKARYON INCOMPATIBILITY DOMAIN-CONTAINING PROTEIN"/>
    <property type="match status" value="1"/>
</dbReference>
<accession>A0ABR2Y8U9</accession>
<dbReference type="InterPro" id="IPR052895">
    <property type="entry name" value="HetReg/Transcr_Mod"/>
</dbReference>
<proteinExistence type="predicted"/>
<dbReference type="Pfam" id="PF06985">
    <property type="entry name" value="HET"/>
    <property type="match status" value="1"/>
</dbReference>
<dbReference type="PANTHER" id="PTHR24148">
    <property type="entry name" value="ANKYRIN REPEAT DOMAIN-CONTAINING PROTEIN 39 HOMOLOG-RELATED"/>
    <property type="match status" value="1"/>
</dbReference>
<feature type="region of interest" description="Disordered" evidence="1">
    <location>
        <begin position="1"/>
        <end position="25"/>
    </location>
</feature>
<reference evidence="4 5" key="1">
    <citation type="submission" date="2024-02" db="EMBL/GenBank/DDBJ databases">
        <title>First draft genome assembly of two strains of Seiridium cardinale.</title>
        <authorList>
            <person name="Emiliani G."/>
            <person name="Scali E."/>
        </authorList>
    </citation>
    <scope>NUCLEOTIDE SEQUENCE [LARGE SCALE GENOMIC DNA]</scope>
    <source>
        <strain evidence="4 5">BM-138-000479</strain>
    </source>
</reference>
<feature type="transmembrane region" description="Helical" evidence="2">
    <location>
        <begin position="366"/>
        <end position="394"/>
    </location>
</feature>
<feature type="domain" description="Heterokaryon incompatibility" evidence="3">
    <location>
        <begin position="83"/>
        <end position="287"/>
    </location>
</feature>